<evidence type="ECO:0000313" key="4">
    <source>
        <dbReference type="Proteomes" id="UP000494106"/>
    </source>
</evidence>
<name>A0A8S1A082_ARCPL</name>
<dbReference type="OrthoDB" id="7462639at2759"/>
<proteinExistence type="predicted"/>
<evidence type="ECO:0000256" key="1">
    <source>
        <dbReference type="SAM" id="MobiDB-lite"/>
    </source>
</evidence>
<evidence type="ECO:0000313" key="5">
    <source>
        <dbReference type="Proteomes" id="UP000494256"/>
    </source>
</evidence>
<reference evidence="4 5" key="1">
    <citation type="submission" date="2020-04" db="EMBL/GenBank/DDBJ databases">
        <authorList>
            <person name="Wallbank WR R."/>
            <person name="Pardo Diaz C."/>
            <person name="Kozak K."/>
            <person name="Martin S."/>
            <person name="Jiggins C."/>
            <person name="Moest M."/>
            <person name="Warren A I."/>
            <person name="Byers J.R.P. K."/>
            <person name="Montejo-Kovacevich G."/>
            <person name="Yen C E."/>
        </authorList>
    </citation>
    <scope>NUCLEOTIDE SEQUENCE [LARGE SCALE GENOMIC DNA]</scope>
</reference>
<sequence length="83" mass="8718">MFICIKYSHQTQADKCLQRLGSGGASSSPSSRCRTGMAAHPAPAPPPPVCQYEARALHLDRSSRGGGVAAATELNQRAARPGR</sequence>
<gene>
    <name evidence="3" type="ORF">APLA_LOCUS16906</name>
    <name evidence="2" type="ORF">APLA_LOCUS7253</name>
</gene>
<dbReference type="AlphaFoldDB" id="A0A8S1A082"/>
<dbReference type="EMBL" id="CADEBD010000745">
    <property type="protein sequence ID" value="CAB3260002.1"/>
    <property type="molecule type" value="Genomic_DNA"/>
</dbReference>
<dbReference type="EMBL" id="CADEBC010000496">
    <property type="protein sequence ID" value="CAB3238025.1"/>
    <property type="molecule type" value="Genomic_DNA"/>
</dbReference>
<dbReference type="Proteomes" id="UP000494106">
    <property type="component" value="Unassembled WGS sequence"/>
</dbReference>
<dbReference type="Proteomes" id="UP000494256">
    <property type="component" value="Unassembled WGS sequence"/>
</dbReference>
<protein>
    <submittedName>
        <fullName evidence="2">Uncharacterized protein</fullName>
    </submittedName>
</protein>
<accession>A0A8S1A082</accession>
<keyword evidence="4" id="KW-1185">Reference proteome</keyword>
<comment type="caution">
    <text evidence="2">The sequence shown here is derived from an EMBL/GenBank/DDBJ whole genome shotgun (WGS) entry which is preliminary data.</text>
</comment>
<feature type="region of interest" description="Disordered" evidence="1">
    <location>
        <begin position="20"/>
        <end position="47"/>
    </location>
</feature>
<evidence type="ECO:0000313" key="3">
    <source>
        <dbReference type="EMBL" id="CAB3260002.1"/>
    </source>
</evidence>
<organism evidence="2 4">
    <name type="scientific">Arctia plantaginis</name>
    <name type="common">Wood tiger moth</name>
    <name type="synonym">Phalaena plantaginis</name>
    <dbReference type="NCBI Taxonomy" id="874455"/>
    <lineage>
        <taxon>Eukaryota</taxon>
        <taxon>Metazoa</taxon>
        <taxon>Ecdysozoa</taxon>
        <taxon>Arthropoda</taxon>
        <taxon>Hexapoda</taxon>
        <taxon>Insecta</taxon>
        <taxon>Pterygota</taxon>
        <taxon>Neoptera</taxon>
        <taxon>Endopterygota</taxon>
        <taxon>Lepidoptera</taxon>
        <taxon>Glossata</taxon>
        <taxon>Ditrysia</taxon>
        <taxon>Noctuoidea</taxon>
        <taxon>Erebidae</taxon>
        <taxon>Arctiinae</taxon>
        <taxon>Arctia</taxon>
    </lineage>
</organism>
<feature type="region of interest" description="Disordered" evidence="1">
    <location>
        <begin position="62"/>
        <end position="83"/>
    </location>
</feature>
<evidence type="ECO:0000313" key="2">
    <source>
        <dbReference type="EMBL" id="CAB3238025.1"/>
    </source>
</evidence>